<dbReference type="AlphaFoldDB" id="A0A248VP56"/>
<proteinExistence type="predicted"/>
<gene>
    <name evidence="2" type="ORF">CJU94_19620</name>
</gene>
<name>A0A248VP56_9BURK</name>
<keyword evidence="3" id="KW-1185">Reference proteome</keyword>
<protein>
    <submittedName>
        <fullName evidence="2">Uncharacterized protein</fullName>
    </submittedName>
</protein>
<dbReference type="KEGG" id="parb:CJU94_19620"/>
<feature type="coiled-coil region" evidence="1">
    <location>
        <begin position="185"/>
        <end position="219"/>
    </location>
</feature>
<keyword evidence="1" id="KW-0175">Coiled coil</keyword>
<reference evidence="2 3" key="1">
    <citation type="submission" date="2017-08" db="EMBL/GenBank/DDBJ databases">
        <title>Identification and genetic characteristics of simultaneous BTEX- and naphthalene-degrading Paraburkholderia sp. BN5 isolated from petroleum-contaminated soil.</title>
        <authorList>
            <person name="Lee Y."/>
            <person name="Jeon C.O."/>
        </authorList>
    </citation>
    <scope>NUCLEOTIDE SEQUENCE [LARGE SCALE GENOMIC DNA]</scope>
    <source>
        <strain evidence="2 3">BN5</strain>
    </source>
</reference>
<dbReference type="EMBL" id="CP022989">
    <property type="protein sequence ID" value="ASW00160.1"/>
    <property type="molecule type" value="Genomic_DNA"/>
</dbReference>
<sequence length="282" mass="31282">MRRRVLRTDASGRDESAWNGVVWKMKLRFDGLLSGKISGYPAWEEFFPAEAGSGERRADAAKAIRCTRATYERGLQIANEICRCVEGAGFDVAMGRHCTHIALRKDGAESALRVIEPCFRADTDLVSKEDRASVYTHGLVGTGWLEVLVNEHSTSKPVFKEKAGIDLAESLPEILAEIERRHAGIVAAVEKVNRTELAVERARAERKVADQRLAEDRKRRDALIACAQQWHTSQMIRIYAVAMAGQVTEGRVSADVYAKWRAWALGVAGELERDAAVVAQFS</sequence>
<accession>A0A248VP56</accession>
<dbReference type="Proteomes" id="UP000215158">
    <property type="component" value="Chromosome 1"/>
</dbReference>
<evidence type="ECO:0000313" key="2">
    <source>
        <dbReference type="EMBL" id="ASW00160.1"/>
    </source>
</evidence>
<organism evidence="2 3">
    <name type="scientific">Paraburkholderia aromaticivorans</name>
    <dbReference type="NCBI Taxonomy" id="2026199"/>
    <lineage>
        <taxon>Bacteria</taxon>
        <taxon>Pseudomonadati</taxon>
        <taxon>Pseudomonadota</taxon>
        <taxon>Betaproteobacteria</taxon>
        <taxon>Burkholderiales</taxon>
        <taxon>Burkholderiaceae</taxon>
        <taxon>Paraburkholderia</taxon>
    </lineage>
</organism>
<evidence type="ECO:0000313" key="3">
    <source>
        <dbReference type="Proteomes" id="UP000215158"/>
    </source>
</evidence>
<evidence type="ECO:0000256" key="1">
    <source>
        <dbReference type="SAM" id="Coils"/>
    </source>
</evidence>